<dbReference type="Proteomes" id="UP000887565">
    <property type="component" value="Unplaced"/>
</dbReference>
<dbReference type="WBParaSite" id="nRc.2.0.1.t45639-RA">
    <property type="protein sequence ID" value="nRc.2.0.1.t45639-RA"/>
    <property type="gene ID" value="nRc.2.0.1.g45639"/>
</dbReference>
<protein>
    <submittedName>
        <fullName evidence="2">Uncharacterized protein</fullName>
    </submittedName>
</protein>
<reference evidence="2" key="1">
    <citation type="submission" date="2022-11" db="UniProtKB">
        <authorList>
            <consortium name="WormBaseParasite"/>
        </authorList>
    </citation>
    <scope>IDENTIFICATION</scope>
</reference>
<organism evidence="1 2">
    <name type="scientific">Romanomermis culicivorax</name>
    <name type="common">Nematode worm</name>
    <dbReference type="NCBI Taxonomy" id="13658"/>
    <lineage>
        <taxon>Eukaryota</taxon>
        <taxon>Metazoa</taxon>
        <taxon>Ecdysozoa</taxon>
        <taxon>Nematoda</taxon>
        <taxon>Enoplea</taxon>
        <taxon>Dorylaimia</taxon>
        <taxon>Mermithida</taxon>
        <taxon>Mermithoidea</taxon>
        <taxon>Mermithidae</taxon>
        <taxon>Romanomermis</taxon>
    </lineage>
</organism>
<proteinExistence type="predicted"/>
<keyword evidence="1" id="KW-1185">Reference proteome</keyword>
<evidence type="ECO:0000313" key="2">
    <source>
        <dbReference type="WBParaSite" id="nRc.2.0.1.t45639-RA"/>
    </source>
</evidence>
<evidence type="ECO:0000313" key="1">
    <source>
        <dbReference type="Proteomes" id="UP000887565"/>
    </source>
</evidence>
<accession>A0A915L3G0</accession>
<name>A0A915L3G0_ROMCU</name>
<dbReference type="AlphaFoldDB" id="A0A915L3G0"/>
<sequence length="124" mass="13933">MLLWLPQPPPTKVKSITAKNLSLKTFRTATSRDDVLCLLIKLVNECGWKANHLQDGYHTSYYIVPNDLAVDQGLQLKANPIVVPSKLRRQLMNKARKDILASSEPKSSYVKRIGGPVLPLTLKR</sequence>